<comment type="similarity">
    <text evidence="3">Belongs to the HARBI1 family.</text>
</comment>
<keyword evidence="10" id="KW-1185">Reference proteome</keyword>
<dbReference type="PaxDb" id="67767-A0A0J7K252"/>
<keyword evidence="7" id="KW-0539">Nucleus</keyword>
<evidence type="ECO:0000313" key="9">
    <source>
        <dbReference type="EMBL" id="KMQ84266.1"/>
    </source>
</evidence>
<keyword evidence="4" id="KW-0540">Nuclease</keyword>
<gene>
    <name evidence="9" type="ORF">RF55_18077</name>
</gene>
<evidence type="ECO:0000256" key="6">
    <source>
        <dbReference type="ARBA" id="ARBA00022801"/>
    </source>
</evidence>
<name>A0A0J7K252_LASNI</name>
<dbReference type="EMBL" id="LBMM01016921">
    <property type="protein sequence ID" value="KMQ84266.1"/>
    <property type="molecule type" value="Genomic_DNA"/>
</dbReference>
<dbReference type="GO" id="GO:0046872">
    <property type="term" value="F:metal ion binding"/>
    <property type="evidence" value="ECO:0007669"/>
    <property type="project" value="UniProtKB-KW"/>
</dbReference>
<dbReference type="PANTHER" id="PTHR22930:SF269">
    <property type="entry name" value="NUCLEASE HARBI1-LIKE PROTEIN"/>
    <property type="match status" value="1"/>
</dbReference>
<accession>A0A0J7K252</accession>
<sequence>MSLPQFTRLLEMIRPYLRKQSHRALVLEQRLAITLRYLTIGDQIFSIALAYHIGESTAYNVIKETCAVLIEVLAPIYFQPPTQEEWIDICNGYLKDWNFPNCVGAVDGKHFWIQAPPNSGSLYYNYKKTFSIVLMAACDHNYKFILVDVGSYGSNNDAGIYFRSEFGKALLNETLNLPRGVAKLPESEIEAPCFFVEDEVFQLIKNMMRLFRSWLG</sequence>
<dbReference type="PANTHER" id="PTHR22930">
    <property type="match status" value="1"/>
</dbReference>
<evidence type="ECO:0000256" key="3">
    <source>
        <dbReference type="ARBA" id="ARBA00006958"/>
    </source>
</evidence>
<comment type="subcellular location">
    <subcellularLocation>
        <location evidence="2">Nucleus</location>
    </subcellularLocation>
</comment>
<evidence type="ECO:0000256" key="7">
    <source>
        <dbReference type="ARBA" id="ARBA00023242"/>
    </source>
</evidence>
<dbReference type="InterPro" id="IPR027806">
    <property type="entry name" value="HARBI1_dom"/>
</dbReference>
<dbReference type="OrthoDB" id="6576773at2759"/>
<dbReference type="GO" id="GO:0016787">
    <property type="term" value="F:hydrolase activity"/>
    <property type="evidence" value="ECO:0007669"/>
    <property type="project" value="UniProtKB-KW"/>
</dbReference>
<feature type="domain" description="DDE Tnp4" evidence="8">
    <location>
        <begin position="106"/>
        <end position="178"/>
    </location>
</feature>
<proteinExistence type="inferred from homology"/>
<evidence type="ECO:0000256" key="4">
    <source>
        <dbReference type="ARBA" id="ARBA00022722"/>
    </source>
</evidence>
<comment type="caution">
    <text evidence="9">The sequence shown here is derived from an EMBL/GenBank/DDBJ whole genome shotgun (WGS) entry which is preliminary data.</text>
</comment>
<dbReference type="GO" id="GO:0004518">
    <property type="term" value="F:nuclease activity"/>
    <property type="evidence" value="ECO:0007669"/>
    <property type="project" value="UniProtKB-KW"/>
</dbReference>
<evidence type="ECO:0000256" key="5">
    <source>
        <dbReference type="ARBA" id="ARBA00022723"/>
    </source>
</evidence>
<keyword evidence="6" id="KW-0378">Hydrolase</keyword>
<dbReference type="AlphaFoldDB" id="A0A0J7K252"/>
<evidence type="ECO:0000256" key="1">
    <source>
        <dbReference type="ARBA" id="ARBA00001968"/>
    </source>
</evidence>
<organism evidence="9 10">
    <name type="scientific">Lasius niger</name>
    <name type="common">Black garden ant</name>
    <dbReference type="NCBI Taxonomy" id="67767"/>
    <lineage>
        <taxon>Eukaryota</taxon>
        <taxon>Metazoa</taxon>
        <taxon>Ecdysozoa</taxon>
        <taxon>Arthropoda</taxon>
        <taxon>Hexapoda</taxon>
        <taxon>Insecta</taxon>
        <taxon>Pterygota</taxon>
        <taxon>Neoptera</taxon>
        <taxon>Endopterygota</taxon>
        <taxon>Hymenoptera</taxon>
        <taxon>Apocrita</taxon>
        <taxon>Aculeata</taxon>
        <taxon>Formicoidea</taxon>
        <taxon>Formicidae</taxon>
        <taxon>Formicinae</taxon>
        <taxon>Lasius</taxon>
        <taxon>Lasius</taxon>
    </lineage>
</organism>
<dbReference type="Pfam" id="PF13359">
    <property type="entry name" value="DDE_Tnp_4"/>
    <property type="match status" value="1"/>
</dbReference>
<dbReference type="Proteomes" id="UP000036403">
    <property type="component" value="Unassembled WGS sequence"/>
</dbReference>
<dbReference type="STRING" id="67767.A0A0J7K252"/>
<evidence type="ECO:0000259" key="8">
    <source>
        <dbReference type="Pfam" id="PF13359"/>
    </source>
</evidence>
<dbReference type="InterPro" id="IPR045249">
    <property type="entry name" value="HARBI1-like"/>
</dbReference>
<evidence type="ECO:0000313" key="10">
    <source>
        <dbReference type="Proteomes" id="UP000036403"/>
    </source>
</evidence>
<comment type="cofactor">
    <cofactor evidence="1">
        <name>a divalent metal cation</name>
        <dbReference type="ChEBI" id="CHEBI:60240"/>
    </cofactor>
</comment>
<protein>
    <submittedName>
        <fullName evidence="9">Nuclease harbi1-like protein</fullName>
    </submittedName>
</protein>
<dbReference type="GO" id="GO:0005634">
    <property type="term" value="C:nucleus"/>
    <property type="evidence" value="ECO:0007669"/>
    <property type="project" value="UniProtKB-SubCell"/>
</dbReference>
<evidence type="ECO:0000256" key="2">
    <source>
        <dbReference type="ARBA" id="ARBA00004123"/>
    </source>
</evidence>
<reference evidence="9 10" key="1">
    <citation type="submission" date="2015-04" db="EMBL/GenBank/DDBJ databases">
        <title>Lasius niger genome sequencing.</title>
        <authorList>
            <person name="Konorov E.A."/>
            <person name="Nikitin M.A."/>
            <person name="Kirill M.V."/>
            <person name="Chang P."/>
        </authorList>
    </citation>
    <scope>NUCLEOTIDE SEQUENCE [LARGE SCALE GENOMIC DNA]</scope>
    <source>
        <tissue evidence="9">Whole</tissue>
    </source>
</reference>
<keyword evidence="5" id="KW-0479">Metal-binding</keyword>